<protein>
    <submittedName>
        <fullName evidence="1">Uncharacterized protein</fullName>
    </submittedName>
</protein>
<sequence length="233" mass="25714">MAQLPIAVAYSFFLGFWLFLVRRSDDSHPIHPLMSRVLLVKSLTSLTSPFHALDDPIIQCGRILLLLALAILLVETTRVSLVPLRRNLSKKAVTAVIAAQVLVNVALGEMEATSSLIMASMAVNVVGGFSVLGCILWHISQLGEELKGAKKLVLRRAVDRVSILLQWYTGGLLLYYTTRVLSSPLGNVSSYAEGITSLVYYGVMFYRLRPEAMSRSDYFSPVEEDAEAEKLLP</sequence>
<keyword evidence="2" id="KW-1185">Reference proteome</keyword>
<accession>A0ACB9M5H1</accession>
<evidence type="ECO:0000313" key="2">
    <source>
        <dbReference type="Proteomes" id="UP001057402"/>
    </source>
</evidence>
<gene>
    <name evidence="1" type="ORF">MLD38_033116</name>
</gene>
<proteinExistence type="predicted"/>
<dbReference type="EMBL" id="CM042889">
    <property type="protein sequence ID" value="KAI4319529.1"/>
    <property type="molecule type" value="Genomic_DNA"/>
</dbReference>
<dbReference type="Proteomes" id="UP001057402">
    <property type="component" value="Chromosome 10"/>
</dbReference>
<comment type="caution">
    <text evidence="1">The sequence shown here is derived from an EMBL/GenBank/DDBJ whole genome shotgun (WGS) entry which is preliminary data.</text>
</comment>
<evidence type="ECO:0000313" key="1">
    <source>
        <dbReference type="EMBL" id="KAI4319529.1"/>
    </source>
</evidence>
<reference evidence="2" key="1">
    <citation type="journal article" date="2023" name="Front. Plant Sci.">
        <title>Chromosomal-level genome assembly of Melastoma candidum provides insights into trichome evolution.</title>
        <authorList>
            <person name="Zhong Y."/>
            <person name="Wu W."/>
            <person name="Sun C."/>
            <person name="Zou P."/>
            <person name="Liu Y."/>
            <person name="Dai S."/>
            <person name="Zhou R."/>
        </authorList>
    </citation>
    <scope>NUCLEOTIDE SEQUENCE [LARGE SCALE GENOMIC DNA]</scope>
</reference>
<organism evidence="1 2">
    <name type="scientific">Melastoma candidum</name>
    <dbReference type="NCBI Taxonomy" id="119954"/>
    <lineage>
        <taxon>Eukaryota</taxon>
        <taxon>Viridiplantae</taxon>
        <taxon>Streptophyta</taxon>
        <taxon>Embryophyta</taxon>
        <taxon>Tracheophyta</taxon>
        <taxon>Spermatophyta</taxon>
        <taxon>Magnoliopsida</taxon>
        <taxon>eudicotyledons</taxon>
        <taxon>Gunneridae</taxon>
        <taxon>Pentapetalae</taxon>
        <taxon>rosids</taxon>
        <taxon>malvids</taxon>
        <taxon>Myrtales</taxon>
        <taxon>Melastomataceae</taxon>
        <taxon>Melastomatoideae</taxon>
        <taxon>Melastomateae</taxon>
        <taxon>Melastoma</taxon>
    </lineage>
</organism>
<name>A0ACB9M5H1_9MYRT</name>